<evidence type="ECO:0000313" key="1">
    <source>
        <dbReference type="EMBL" id="MXS25258.1"/>
    </source>
</evidence>
<dbReference type="AlphaFoldDB" id="A0A6I4XPB9"/>
<dbReference type="Proteomes" id="UP000439965">
    <property type="component" value="Unassembled WGS sequence"/>
</dbReference>
<comment type="caution">
    <text evidence="1">The sequence shown here is derived from an EMBL/GenBank/DDBJ whole genome shotgun (WGS) entry which is preliminary data.</text>
</comment>
<name>A0A6I4XPB9_ENTGA</name>
<proteinExistence type="predicted"/>
<reference evidence="1 2" key="1">
    <citation type="submission" date="2019-04" db="EMBL/GenBank/DDBJ databases">
        <title>Step-wise assembly of the neonatal virome modulated by breast feeding.</title>
        <authorList>
            <person name="Liang G."/>
            <person name="Bushman F."/>
        </authorList>
    </citation>
    <scope>NUCLEOTIDE SEQUENCE [LARGE SCALE GENOMIC DNA]</scope>
    <source>
        <strain evidence="1 2">E3404</strain>
    </source>
</reference>
<evidence type="ECO:0000313" key="2">
    <source>
        <dbReference type="Proteomes" id="UP000439965"/>
    </source>
</evidence>
<organism evidence="1 2">
    <name type="scientific">Enterococcus gallinarum</name>
    <dbReference type="NCBI Taxonomy" id="1353"/>
    <lineage>
        <taxon>Bacteria</taxon>
        <taxon>Bacillati</taxon>
        <taxon>Bacillota</taxon>
        <taxon>Bacilli</taxon>
        <taxon>Lactobacillales</taxon>
        <taxon>Enterococcaceae</taxon>
        <taxon>Enterococcus</taxon>
    </lineage>
</organism>
<accession>A0A6I4XPB9</accession>
<protein>
    <submittedName>
        <fullName evidence="1">Uncharacterized protein</fullName>
    </submittedName>
</protein>
<dbReference type="RefSeq" id="WP_160805746.1">
    <property type="nucleotide sequence ID" value="NZ_JBPFNQ010000018.1"/>
</dbReference>
<dbReference type="EMBL" id="WVTI01000002">
    <property type="protein sequence ID" value="MXS25258.1"/>
    <property type="molecule type" value="Genomic_DNA"/>
</dbReference>
<sequence>MNEKIMGFIHQAITVDDDYIKNLLEIYKIMNGLKNGDLVATKEKIKERNQK</sequence>
<gene>
    <name evidence="1" type="ORF">GTI89_04090</name>
</gene>